<dbReference type="InterPro" id="IPR003140">
    <property type="entry name" value="PLipase/COase/thioEstase"/>
</dbReference>
<feature type="domain" description="Phospholipase/carboxylesterase/thioesterase" evidence="10">
    <location>
        <begin position="12"/>
        <end position="227"/>
    </location>
</feature>
<dbReference type="PANTHER" id="PTHR10655:SF17">
    <property type="entry name" value="LYSOPHOSPHOLIPASE-LIKE PROTEIN 1"/>
    <property type="match status" value="1"/>
</dbReference>
<comment type="catalytic activity">
    <reaction evidence="9">
        <text>S-hexadecanoyl-L-cysteinyl-[protein] + H2O = L-cysteinyl-[protein] + hexadecanoate + H(+)</text>
        <dbReference type="Rhea" id="RHEA:19233"/>
        <dbReference type="Rhea" id="RHEA-COMP:10131"/>
        <dbReference type="Rhea" id="RHEA-COMP:11032"/>
        <dbReference type="ChEBI" id="CHEBI:7896"/>
        <dbReference type="ChEBI" id="CHEBI:15377"/>
        <dbReference type="ChEBI" id="CHEBI:15378"/>
        <dbReference type="ChEBI" id="CHEBI:29950"/>
        <dbReference type="ChEBI" id="CHEBI:74151"/>
        <dbReference type="EC" id="3.1.2.22"/>
    </reaction>
</comment>
<name>A0ABP0EDI0_9ASCO</name>
<organism evidence="11 12">
    <name type="scientific">[Candida] anglica</name>
    <dbReference type="NCBI Taxonomy" id="148631"/>
    <lineage>
        <taxon>Eukaryota</taxon>
        <taxon>Fungi</taxon>
        <taxon>Dikarya</taxon>
        <taxon>Ascomycota</taxon>
        <taxon>Saccharomycotina</taxon>
        <taxon>Pichiomycetes</taxon>
        <taxon>Debaryomycetaceae</taxon>
        <taxon>Kurtzmaniella</taxon>
    </lineage>
</organism>
<evidence type="ECO:0000259" key="10">
    <source>
        <dbReference type="Pfam" id="PF02230"/>
    </source>
</evidence>
<evidence type="ECO:0000256" key="8">
    <source>
        <dbReference type="ARBA" id="ARBA00031195"/>
    </source>
</evidence>
<dbReference type="InterPro" id="IPR050565">
    <property type="entry name" value="LYPA1-2/EST-like"/>
</dbReference>
<dbReference type="Gene3D" id="3.40.50.1820">
    <property type="entry name" value="alpha/beta hydrolase"/>
    <property type="match status" value="1"/>
</dbReference>
<dbReference type="Pfam" id="PF02230">
    <property type="entry name" value="Abhydrolase_2"/>
    <property type="match status" value="1"/>
</dbReference>
<evidence type="ECO:0000256" key="7">
    <source>
        <dbReference type="ARBA" id="ARBA00029392"/>
    </source>
</evidence>
<evidence type="ECO:0000256" key="4">
    <source>
        <dbReference type="ARBA" id="ARBA00022487"/>
    </source>
</evidence>
<gene>
    <name evidence="11" type="ORF">CAAN4_E13982</name>
</gene>
<proteinExistence type="inferred from homology"/>
<accession>A0ABP0EDI0</accession>
<dbReference type="Proteomes" id="UP001497600">
    <property type="component" value="Chromosome E"/>
</dbReference>
<evidence type="ECO:0000256" key="3">
    <source>
        <dbReference type="ARBA" id="ARBA00014923"/>
    </source>
</evidence>
<dbReference type="PANTHER" id="PTHR10655">
    <property type="entry name" value="LYSOPHOSPHOLIPASE-RELATED"/>
    <property type="match status" value="1"/>
</dbReference>
<dbReference type="EC" id="3.1.2.22" evidence="2"/>
<protein>
    <recommendedName>
        <fullName evidence="3">Acyl-protein thioesterase 1</fullName>
        <ecNumber evidence="2">3.1.2.22</ecNumber>
    </recommendedName>
    <alternativeName>
        <fullName evidence="8">Palmitoyl-protein hydrolase</fullName>
    </alternativeName>
</protein>
<keyword evidence="12" id="KW-1185">Reference proteome</keyword>
<comment type="similarity">
    <text evidence="1">Belongs to the AB hydrolase superfamily. AB hydrolase 2 family.</text>
</comment>
<evidence type="ECO:0000256" key="9">
    <source>
        <dbReference type="ARBA" id="ARBA00047337"/>
    </source>
</evidence>
<dbReference type="EMBL" id="OZ004257">
    <property type="protein sequence ID" value="CAK7909260.1"/>
    <property type="molecule type" value="Genomic_DNA"/>
</dbReference>
<evidence type="ECO:0000256" key="5">
    <source>
        <dbReference type="ARBA" id="ARBA00022801"/>
    </source>
</evidence>
<evidence type="ECO:0000256" key="6">
    <source>
        <dbReference type="ARBA" id="ARBA00022832"/>
    </source>
</evidence>
<evidence type="ECO:0000256" key="1">
    <source>
        <dbReference type="ARBA" id="ARBA00006499"/>
    </source>
</evidence>
<evidence type="ECO:0000313" key="12">
    <source>
        <dbReference type="Proteomes" id="UP001497600"/>
    </source>
</evidence>
<keyword evidence="6" id="KW-0276">Fatty acid metabolism</keyword>
<comment type="function">
    <text evidence="7">Hydrolyzes fatty acids from S-acylated cysteine residues in proteins with a strong preference for palmitoylated G-alpha proteins over other acyl substrates. Mediates the deacylation of G-alpha proteins such as GPA1 in vivo, but has weak or no activity toward palmitoylated Ras proteins. Has weak lysophospholipase activity in vitro; however such activity may not exist in vivo.</text>
</comment>
<dbReference type="InterPro" id="IPR029058">
    <property type="entry name" value="AB_hydrolase_fold"/>
</dbReference>
<keyword evidence="5" id="KW-0378">Hydrolase</keyword>
<reference evidence="11 12" key="1">
    <citation type="submission" date="2024-01" db="EMBL/GenBank/DDBJ databases">
        <authorList>
            <consortium name="Genoscope - CEA"/>
            <person name="William W."/>
        </authorList>
    </citation>
    <scope>NUCLEOTIDE SEQUENCE [LARGE SCALE GENOMIC DNA]</scope>
    <source>
        <strain evidence="11 12">29B2s-10</strain>
    </source>
</reference>
<keyword evidence="4" id="KW-0719">Serine esterase</keyword>
<keyword evidence="6" id="KW-0443">Lipid metabolism</keyword>
<dbReference type="SUPFAM" id="SSF53474">
    <property type="entry name" value="alpha/beta-Hydrolases"/>
    <property type="match status" value="1"/>
</dbReference>
<evidence type="ECO:0000313" key="11">
    <source>
        <dbReference type="EMBL" id="CAK7909260.1"/>
    </source>
</evidence>
<evidence type="ECO:0000256" key="2">
    <source>
        <dbReference type="ARBA" id="ARBA00012423"/>
    </source>
</evidence>
<sequence length="229" mass="24844">MSLPSAIRMTASSNPTGALIFFHGLGDSGSGWSFFPQLIKRANIVPNSDSINYVFPNAPEIPISVNGGYRMPGWFDIYEFGNPNAKQDVAGFLKSCELVKGYIKEQMTTYNIPAEKIIIGGFSQGAALTLATLALLDIKIGGAVIFSGFCPIKKELGGLLNKANFDTPVFQGHGTADPVIAHEFGQQTSVLFQDLGFKNFKFHSYPGLAHSASEEELEQAMEFIKNVLK</sequence>